<reference evidence="2 3" key="1">
    <citation type="submission" date="2019-06" db="EMBL/GenBank/DDBJ databases">
        <title>Genomic Encyclopedia of Type Strains, Phase IV (KMG-V): Genome sequencing to study the core and pangenomes of soil and plant-associated prokaryotes.</title>
        <authorList>
            <person name="Whitman W."/>
        </authorList>
    </citation>
    <scope>NUCLEOTIDE SEQUENCE [LARGE SCALE GENOMIC DNA]</scope>
    <source>
        <strain evidence="2 3">BR 11622</strain>
    </source>
</reference>
<dbReference type="EMBL" id="VITR01000001">
    <property type="protein sequence ID" value="TWB45837.1"/>
    <property type="molecule type" value="Genomic_DNA"/>
</dbReference>
<keyword evidence="1" id="KW-0732">Signal</keyword>
<evidence type="ECO:0000313" key="3">
    <source>
        <dbReference type="Proteomes" id="UP000315751"/>
    </source>
</evidence>
<feature type="chain" id="PRO_5021736374" evidence="1">
    <location>
        <begin position="25"/>
        <end position="211"/>
    </location>
</feature>
<protein>
    <submittedName>
        <fullName evidence="2">Uncharacterized protein</fullName>
    </submittedName>
</protein>
<dbReference type="RefSeq" id="WP_145729090.1">
    <property type="nucleotide sequence ID" value="NZ_VITR01000001.1"/>
</dbReference>
<evidence type="ECO:0000313" key="2">
    <source>
        <dbReference type="EMBL" id="TWB45837.1"/>
    </source>
</evidence>
<proteinExistence type="predicted"/>
<keyword evidence="3" id="KW-1185">Reference proteome</keyword>
<name>A0A560HH98_9PROT</name>
<evidence type="ECO:0000256" key="1">
    <source>
        <dbReference type="SAM" id="SignalP"/>
    </source>
</evidence>
<accession>A0A560HH98</accession>
<dbReference type="AlphaFoldDB" id="A0A560HH98"/>
<feature type="signal peptide" evidence="1">
    <location>
        <begin position="1"/>
        <end position="24"/>
    </location>
</feature>
<comment type="caution">
    <text evidence="2">The sequence shown here is derived from an EMBL/GenBank/DDBJ whole genome shotgun (WGS) entry which is preliminary data.</text>
</comment>
<sequence>MKNLSYAVLATALILVSACFASHAADRQSGVAVARRMEVDVVINNTTANGNSWGGVPGALIVPGTSAMINLPSLAPSAVLCVMTRQKEKSCYGRRFNGDRRVHSPCAHSFDCSWSSIRMPEQPFALLILDEHMTGDKLVDVVLLGDRPLGENNPVRQQLDTAAREAAAELAPTILPWEMSRRQRAFQFFPLQSCLEGCSLRQSKIVIFMDD</sequence>
<gene>
    <name evidence="2" type="ORF">FBZ90_101172</name>
</gene>
<organism evidence="2 3">
    <name type="scientific">Nitrospirillum amazonense</name>
    <dbReference type="NCBI Taxonomy" id="28077"/>
    <lineage>
        <taxon>Bacteria</taxon>
        <taxon>Pseudomonadati</taxon>
        <taxon>Pseudomonadota</taxon>
        <taxon>Alphaproteobacteria</taxon>
        <taxon>Rhodospirillales</taxon>
        <taxon>Azospirillaceae</taxon>
        <taxon>Nitrospirillum</taxon>
    </lineage>
</organism>
<dbReference type="Proteomes" id="UP000315751">
    <property type="component" value="Unassembled WGS sequence"/>
</dbReference>
<dbReference type="PROSITE" id="PS51257">
    <property type="entry name" value="PROKAR_LIPOPROTEIN"/>
    <property type="match status" value="1"/>
</dbReference>